<evidence type="ECO:0000313" key="10">
    <source>
        <dbReference type="Proteomes" id="UP000182057"/>
    </source>
</evidence>
<dbReference type="AlphaFoldDB" id="A0A1D3UF08"/>
<evidence type="ECO:0000313" key="9">
    <source>
        <dbReference type="EMBL" id="SCQ18755.1"/>
    </source>
</evidence>
<gene>
    <name evidence="9" type="ORF">TFUB20_00455</name>
</gene>
<accession>A0A1D3UF08</accession>
<evidence type="ECO:0000259" key="7">
    <source>
        <dbReference type="Pfam" id="PF07980"/>
    </source>
</evidence>
<keyword evidence="3 6" id="KW-0732">Signal</keyword>
<feature type="chain" id="PRO_5008922312" evidence="6">
    <location>
        <begin position="20"/>
        <end position="537"/>
    </location>
</feature>
<evidence type="ECO:0000256" key="1">
    <source>
        <dbReference type="ARBA" id="ARBA00004442"/>
    </source>
</evidence>
<keyword evidence="4" id="KW-0472">Membrane</keyword>
<reference evidence="9 10" key="1">
    <citation type="submission" date="2016-09" db="EMBL/GenBank/DDBJ databases">
        <authorList>
            <person name="Capua I."/>
            <person name="De Benedictis P."/>
            <person name="Joannis T."/>
            <person name="Lombin L.H."/>
            <person name="Cattoli G."/>
        </authorList>
    </citation>
    <scope>NUCLEOTIDE SEQUENCE [LARGE SCALE GENOMIC DNA]</scope>
    <source>
        <strain evidence="9 10">UB20</strain>
    </source>
</reference>
<evidence type="ECO:0000256" key="5">
    <source>
        <dbReference type="ARBA" id="ARBA00023237"/>
    </source>
</evidence>
<dbReference type="Pfam" id="PF14322">
    <property type="entry name" value="SusD-like_3"/>
    <property type="match status" value="1"/>
</dbReference>
<dbReference type="InterPro" id="IPR011990">
    <property type="entry name" value="TPR-like_helical_dom_sf"/>
</dbReference>
<comment type="similarity">
    <text evidence="2">Belongs to the SusD family.</text>
</comment>
<evidence type="ECO:0000256" key="2">
    <source>
        <dbReference type="ARBA" id="ARBA00006275"/>
    </source>
</evidence>
<protein>
    <submittedName>
        <fullName evidence="9">SusD family protein</fullName>
    </submittedName>
</protein>
<organism evidence="9 10">
    <name type="scientific">Tannerella forsythia</name>
    <name type="common">Bacteroides forsythus</name>
    <dbReference type="NCBI Taxonomy" id="28112"/>
    <lineage>
        <taxon>Bacteria</taxon>
        <taxon>Pseudomonadati</taxon>
        <taxon>Bacteroidota</taxon>
        <taxon>Bacteroidia</taxon>
        <taxon>Bacteroidales</taxon>
        <taxon>Tannerellaceae</taxon>
        <taxon>Tannerella</taxon>
    </lineage>
</organism>
<dbReference type="PROSITE" id="PS51257">
    <property type="entry name" value="PROKAR_LIPOPROTEIN"/>
    <property type="match status" value="1"/>
</dbReference>
<evidence type="ECO:0000256" key="4">
    <source>
        <dbReference type="ARBA" id="ARBA00023136"/>
    </source>
</evidence>
<sequence precursor="true">MKKNILTILVCSFVLFGCADQLEITPPNKITDEQIMQLLESGNSESIKIVLGSMANELPLLFKSSGIQGQGSADGRYYTCQGLDVMRNLLGNDIVFGTKATTNAFGADEYNFRNFTASSVDKNIPYWYYAWKCIFTANKLLNYITDDQLVNSNDNLKDYKARALVVRAFAYNYLMENYQDAYLQGGKDKLGIMLYDKYSPTQELKPRSTSKDTYDFIKKDLSEAISLFKAAKIEYTQSTTDIDLGVANFILARVALWTGDWNTVISSCNDILSHYPTLMSQDMYGGKNTGDSKNPVFLPETNGFLNNTINPEVLLGWPVGEALTAHNAWMNPFGTSYGGAAGEYQRIDNRLYEKIDDNDYRKDVFLKTDFGSYHYPPNNVEGYIPAYTSMKFAATHGIGSPVTDRTKVGTVTDYYMRTSEVLLMKAEALAQSNKEAEAKETLNVLLKARTKEGTPSLTCDNYPSMQGLSVLQMVQLQTRIELWGEGGREFYNNKRWNIPVDRSSSSNHLNKLTYPVKDMTLQIPDDEIFYNPLCEQN</sequence>
<feature type="signal peptide" evidence="6">
    <location>
        <begin position="1"/>
        <end position="19"/>
    </location>
</feature>
<evidence type="ECO:0000259" key="8">
    <source>
        <dbReference type="Pfam" id="PF14322"/>
    </source>
</evidence>
<feature type="domain" description="SusD-like N-terminal" evidence="8">
    <location>
        <begin position="114"/>
        <end position="231"/>
    </location>
</feature>
<dbReference type="Pfam" id="PF07980">
    <property type="entry name" value="SusD_RagB"/>
    <property type="match status" value="1"/>
</dbReference>
<dbReference type="InterPro" id="IPR033985">
    <property type="entry name" value="SusD-like_N"/>
</dbReference>
<evidence type="ECO:0000256" key="3">
    <source>
        <dbReference type="ARBA" id="ARBA00022729"/>
    </source>
</evidence>
<dbReference type="OrthoDB" id="1100079at2"/>
<dbReference type="SUPFAM" id="SSF48452">
    <property type="entry name" value="TPR-like"/>
    <property type="match status" value="1"/>
</dbReference>
<feature type="domain" description="RagB/SusD" evidence="7">
    <location>
        <begin position="328"/>
        <end position="522"/>
    </location>
</feature>
<dbReference type="InterPro" id="IPR012944">
    <property type="entry name" value="SusD_RagB_dom"/>
</dbReference>
<dbReference type="EMBL" id="FMMM01000021">
    <property type="protein sequence ID" value="SCQ18755.1"/>
    <property type="molecule type" value="Genomic_DNA"/>
</dbReference>
<dbReference type="Proteomes" id="UP000182057">
    <property type="component" value="Unassembled WGS sequence"/>
</dbReference>
<dbReference type="Gene3D" id="1.25.40.390">
    <property type="match status" value="1"/>
</dbReference>
<name>A0A1D3UF08_TANFO</name>
<proteinExistence type="inferred from homology"/>
<dbReference type="RefSeq" id="WP_074449432.1">
    <property type="nucleotide sequence ID" value="NZ_FMMM01000021.1"/>
</dbReference>
<comment type="subcellular location">
    <subcellularLocation>
        <location evidence="1">Cell outer membrane</location>
    </subcellularLocation>
</comment>
<evidence type="ECO:0000256" key="6">
    <source>
        <dbReference type="SAM" id="SignalP"/>
    </source>
</evidence>
<keyword evidence="5" id="KW-0998">Cell outer membrane</keyword>
<dbReference type="GO" id="GO:0009279">
    <property type="term" value="C:cell outer membrane"/>
    <property type="evidence" value="ECO:0007669"/>
    <property type="project" value="UniProtKB-SubCell"/>
</dbReference>